<sequence length="88" mass="10139">MHSTQFTFPLLLPSSTLLKEVALIAYFTKLNEQDDTRSVTHPSEITFDSLRNISLENWVRAAGTKSKFFYEDDVFLNLRPEVAREETA</sequence>
<accession>A0A0B2VAG2</accession>
<keyword evidence="2" id="KW-1185">Reference proteome</keyword>
<name>A0A0B2VAG2_TOXCA</name>
<comment type="caution">
    <text evidence="1">The sequence shown here is derived from an EMBL/GenBank/DDBJ whole genome shotgun (WGS) entry which is preliminary data.</text>
</comment>
<reference evidence="1 2" key="1">
    <citation type="submission" date="2014-11" db="EMBL/GenBank/DDBJ databases">
        <title>Genetic blueprint of the zoonotic pathogen Toxocara canis.</title>
        <authorList>
            <person name="Zhu X.-Q."/>
            <person name="Korhonen P.K."/>
            <person name="Cai H."/>
            <person name="Young N.D."/>
            <person name="Nejsum P."/>
            <person name="von Samson-Himmelstjerna G."/>
            <person name="Boag P.R."/>
            <person name="Tan P."/>
            <person name="Li Q."/>
            <person name="Min J."/>
            <person name="Yang Y."/>
            <person name="Wang X."/>
            <person name="Fang X."/>
            <person name="Hall R.S."/>
            <person name="Hofmann A."/>
            <person name="Sternberg P.W."/>
            <person name="Jex A.R."/>
            <person name="Gasser R.B."/>
        </authorList>
    </citation>
    <scope>NUCLEOTIDE SEQUENCE [LARGE SCALE GENOMIC DNA]</scope>
    <source>
        <strain evidence="1">PN_DK_2014</strain>
    </source>
</reference>
<evidence type="ECO:0000313" key="2">
    <source>
        <dbReference type="Proteomes" id="UP000031036"/>
    </source>
</evidence>
<dbReference type="EMBL" id="JPKZ01001740">
    <property type="protein sequence ID" value="KHN80476.1"/>
    <property type="molecule type" value="Genomic_DNA"/>
</dbReference>
<protein>
    <submittedName>
        <fullName evidence="1">Uncharacterized protein</fullName>
    </submittedName>
</protein>
<evidence type="ECO:0000313" key="1">
    <source>
        <dbReference type="EMBL" id="KHN80476.1"/>
    </source>
</evidence>
<organism evidence="1 2">
    <name type="scientific">Toxocara canis</name>
    <name type="common">Canine roundworm</name>
    <dbReference type="NCBI Taxonomy" id="6265"/>
    <lineage>
        <taxon>Eukaryota</taxon>
        <taxon>Metazoa</taxon>
        <taxon>Ecdysozoa</taxon>
        <taxon>Nematoda</taxon>
        <taxon>Chromadorea</taxon>
        <taxon>Rhabditida</taxon>
        <taxon>Spirurina</taxon>
        <taxon>Ascaridomorpha</taxon>
        <taxon>Ascaridoidea</taxon>
        <taxon>Toxocaridae</taxon>
        <taxon>Toxocara</taxon>
    </lineage>
</organism>
<proteinExistence type="predicted"/>
<dbReference type="AlphaFoldDB" id="A0A0B2VAG2"/>
<dbReference type="Proteomes" id="UP000031036">
    <property type="component" value="Unassembled WGS sequence"/>
</dbReference>
<gene>
    <name evidence="1" type="ORF">Tcan_09586</name>
</gene>